<feature type="transmembrane region" description="Helical" evidence="7">
    <location>
        <begin position="365"/>
        <end position="392"/>
    </location>
</feature>
<evidence type="ECO:0008006" key="10">
    <source>
        <dbReference type="Google" id="ProtNLM"/>
    </source>
</evidence>
<keyword evidence="2" id="KW-0813">Transport</keyword>
<dbReference type="InterPro" id="IPR011701">
    <property type="entry name" value="MFS"/>
</dbReference>
<evidence type="ECO:0000256" key="6">
    <source>
        <dbReference type="ARBA" id="ARBA00044504"/>
    </source>
</evidence>
<feature type="transmembrane region" description="Helical" evidence="7">
    <location>
        <begin position="105"/>
        <end position="129"/>
    </location>
</feature>
<dbReference type="OrthoDB" id="419616at2759"/>
<evidence type="ECO:0000256" key="1">
    <source>
        <dbReference type="ARBA" id="ARBA00004141"/>
    </source>
</evidence>
<keyword evidence="9" id="KW-1185">Reference proteome</keyword>
<evidence type="ECO:0000256" key="5">
    <source>
        <dbReference type="ARBA" id="ARBA00023136"/>
    </source>
</evidence>
<dbReference type="CDD" id="cd17330">
    <property type="entry name" value="MFS_SLC46_TetA_like"/>
    <property type="match status" value="1"/>
</dbReference>
<dbReference type="eggNOG" id="KOG2816">
    <property type="taxonomic scope" value="Eukaryota"/>
</dbReference>
<sequence length="444" mass="48223">MEELGRLSHLYVTVFLSYFSLYLVNPAIPDVTVQAVCGGGKEECSLAIYLTGFTQAITGLGAVVMMPMIGNLSDVYGRKNLMTIPMTLAIIPLVIMAWNRTTNFYYAYYVFKTLTDIVADGGILCLALGYLADCVAEGKRVAVFSVLSGVICGANVCGSLAARLLSTPHIFQVAAVISIVAAIYMRVFLKDPVREKNDMLLEQPILNPGKGSSKSSENISFIHQIPSPKDVFILFRSSNKFALAASVSFFTSLAEAGGAAFLMYFLKARFHFNKDQFAVVLLITNLGATLTNAIFMPILGPIVGEETLLCVALFNGFLNMLFDSIAWSAWVPYASASLGMFFTLSSPCIRSIVSKEVKSSEQGIAQGCILGITSFANVVSPLIFSPLSALFLSERAPFNFPGFCVLCIGFAYVVGLILSVVININPFVSRRDRVSEEINVEYRP</sequence>
<feature type="transmembrane region" description="Helical" evidence="7">
    <location>
        <begin position="48"/>
        <end position="69"/>
    </location>
</feature>
<gene>
    <name evidence="8" type="ORF">MIMGU_mgv1a006415mg</name>
</gene>
<dbReference type="AlphaFoldDB" id="A0A022RE24"/>
<accession>A0A022RE24</accession>
<comment type="subcellular location">
    <subcellularLocation>
        <location evidence="1">Membrane</location>
        <topology evidence="1">Multi-pass membrane protein</topology>
    </subcellularLocation>
</comment>
<comment type="similarity">
    <text evidence="6">Belongs to the major facilitator superfamily. Phosphate:H(+) symporter (TC 2.A.1.9) family.</text>
</comment>
<protein>
    <recommendedName>
        <fullName evidence="10">Major facilitator superfamily (MFS) profile domain-containing protein</fullName>
    </recommendedName>
</protein>
<dbReference type="PANTHER" id="PTHR23504">
    <property type="entry name" value="MAJOR FACILITATOR SUPERFAMILY DOMAIN-CONTAINING PROTEIN 10"/>
    <property type="match status" value="1"/>
</dbReference>
<organism evidence="8 9">
    <name type="scientific">Erythranthe guttata</name>
    <name type="common">Yellow monkey flower</name>
    <name type="synonym">Mimulus guttatus</name>
    <dbReference type="NCBI Taxonomy" id="4155"/>
    <lineage>
        <taxon>Eukaryota</taxon>
        <taxon>Viridiplantae</taxon>
        <taxon>Streptophyta</taxon>
        <taxon>Embryophyta</taxon>
        <taxon>Tracheophyta</taxon>
        <taxon>Spermatophyta</taxon>
        <taxon>Magnoliopsida</taxon>
        <taxon>eudicotyledons</taxon>
        <taxon>Gunneridae</taxon>
        <taxon>Pentapetalae</taxon>
        <taxon>asterids</taxon>
        <taxon>lamiids</taxon>
        <taxon>Lamiales</taxon>
        <taxon>Phrymaceae</taxon>
        <taxon>Erythranthe</taxon>
    </lineage>
</organism>
<dbReference type="KEGG" id="egt:105957798"/>
<feature type="transmembrane region" description="Helical" evidence="7">
    <location>
        <begin position="170"/>
        <end position="189"/>
    </location>
</feature>
<evidence type="ECO:0000256" key="4">
    <source>
        <dbReference type="ARBA" id="ARBA00022989"/>
    </source>
</evidence>
<evidence type="ECO:0000256" key="7">
    <source>
        <dbReference type="SAM" id="Phobius"/>
    </source>
</evidence>
<dbReference type="InterPro" id="IPR036259">
    <property type="entry name" value="MFS_trans_sf"/>
</dbReference>
<dbReference type="EMBL" id="KI630513">
    <property type="protein sequence ID" value="EYU37988.1"/>
    <property type="molecule type" value="Genomic_DNA"/>
</dbReference>
<keyword evidence="4 7" id="KW-1133">Transmembrane helix</keyword>
<dbReference type="Proteomes" id="UP000030748">
    <property type="component" value="Unassembled WGS sequence"/>
</dbReference>
<feature type="transmembrane region" description="Helical" evidence="7">
    <location>
        <begin position="277"/>
        <end position="295"/>
    </location>
</feature>
<feature type="transmembrane region" description="Helical" evidence="7">
    <location>
        <begin position="333"/>
        <end position="353"/>
    </location>
</feature>
<reference evidence="8 9" key="1">
    <citation type="journal article" date="2013" name="Proc. Natl. Acad. Sci. U.S.A.">
        <title>Fine-scale variation in meiotic recombination in Mimulus inferred from population shotgun sequencing.</title>
        <authorList>
            <person name="Hellsten U."/>
            <person name="Wright K.M."/>
            <person name="Jenkins J."/>
            <person name="Shu S."/>
            <person name="Yuan Y."/>
            <person name="Wessler S.R."/>
            <person name="Schmutz J."/>
            <person name="Willis J.H."/>
            <person name="Rokhsar D.S."/>
        </authorList>
    </citation>
    <scope>NUCLEOTIDE SEQUENCE [LARGE SCALE GENOMIC DNA]</scope>
    <source>
        <strain evidence="9">cv. DUN x IM62</strain>
    </source>
</reference>
<dbReference type="PANTHER" id="PTHR23504:SF95">
    <property type="entry name" value="MAJOR FACILITATOR SUPERFAMILY PROTEIN"/>
    <property type="match status" value="1"/>
</dbReference>
<feature type="transmembrane region" description="Helical" evidence="7">
    <location>
        <begin position="7"/>
        <end position="28"/>
    </location>
</feature>
<dbReference type="GO" id="GO:0016020">
    <property type="term" value="C:membrane"/>
    <property type="evidence" value="ECO:0007669"/>
    <property type="project" value="UniProtKB-SubCell"/>
</dbReference>
<feature type="transmembrane region" description="Helical" evidence="7">
    <location>
        <begin position="398"/>
        <end position="424"/>
    </location>
</feature>
<proteinExistence type="inferred from homology"/>
<dbReference type="Pfam" id="PF07690">
    <property type="entry name" value="MFS_1"/>
    <property type="match status" value="1"/>
</dbReference>
<evidence type="ECO:0000313" key="8">
    <source>
        <dbReference type="EMBL" id="EYU37988.1"/>
    </source>
</evidence>
<evidence type="ECO:0000256" key="3">
    <source>
        <dbReference type="ARBA" id="ARBA00022692"/>
    </source>
</evidence>
<dbReference type="GO" id="GO:0022857">
    <property type="term" value="F:transmembrane transporter activity"/>
    <property type="evidence" value="ECO:0007669"/>
    <property type="project" value="InterPro"/>
</dbReference>
<keyword evidence="5 7" id="KW-0472">Membrane</keyword>
<evidence type="ECO:0000256" key="2">
    <source>
        <dbReference type="ARBA" id="ARBA00022448"/>
    </source>
</evidence>
<feature type="transmembrane region" description="Helical" evidence="7">
    <location>
        <begin position="81"/>
        <end position="99"/>
    </location>
</feature>
<dbReference type="Gene3D" id="1.20.1250.20">
    <property type="entry name" value="MFS general substrate transporter like domains"/>
    <property type="match status" value="1"/>
</dbReference>
<feature type="transmembrane region" description="Helical" evidence="7">
    <location>
        <begin position="141"/>
        <end position="164"/>
    </location>
</feature>
<keyword evidence="3 7" id="KW-0812">Transmembrane</keyword>
<dbReference type="SUPFAM" id="SSF103473">
    <property type="entry name" value="MFS general substrate transporter"/>
    <property type="match status" value="1"/>
</dbReference>
<dbReference type="PhylomeDB" id="A0A022RE24"/>
<evidence type="ECO:0000313" key="9">
    <source>
        <dbReference type="Proteomes" id="UP000030748"/>
    </source>
</evidence>
<name>A0A022RE24_ERYGU</name>